<reference evidence="1 2" key="1">
    <citation type="submission" date="2020-04" db="EMBL/GenBank/DDBJ databases">
        <authorList>
            <person name="Klaysubun C."/>
            <person name="Duangmal K."/>
            <person name="Lipun K."/>
        </authorList>
    </citation>
    <scope>NUCLEOTIDE SEQUENCE [LARGE SCALE GENOMIC DNA]</scope>
    <source>
        <strain evidence="1 2">K10HN5</strain>
    </source>
</reference>
<comment type="caution">
    <text evidence="1">The sequence shown here is derived from an EMBL/GenBank/DDBJ whole genome shotgun (WGS) entry which is preliminary data.</text>
</comment>
<evidence type="ECO:0000313" key="1">
    <source>
        <dbReference type="EMBL" id="NMH95760.1"/>
    </source>
</evidence>
<keyword evidence="2" id="KW-1185">Reference proteome</keyword>
<gene>
    <name evidence="1" type="ORF">HF526_00235</name>
</gene>
<organism evidence="1 2">
    <name type="scientific">Pseudonocardia acidicola</name>
    <dbReference type="NCBI Taxonomy" id="2724939"/>
    <lineage>
        <taxon>Bacteria</taxon>
        <taxon>Bacillati</taxon>
        <taxon>Actinomycetota</taxon>
        <taxon>Actinomycetes</taxon>
        <taxon>Pseudonocardiales</taxon>
        <taxon>Pseudonocardiaceae</taxon>
        <taxon>Pseudonocardia</taxon>
    </lineage>
</organism>
<dbReference type="Proteomes" id="UP000820669">
    <property type="component" value="Unassembled WGS sequence"/>
</dbReference>
<evidence type="ECO:0000313" key="2">
    <source>
        <dbReference type="Proteomes" id="UP000820669"/>
    </source>
</evidence>
<dbReference type="EMBL" id="JAAXLA010000001">
    <property type="protein sequence ID" value="NMH95760.1"/>
    <property type="molecule type" value="Genomic_DNA"/>
</dbReference>
<sequence>MRFYASSRLRARSGHVPGTLCVFGHVVRELTEGQARSLDLLAHQVVDVLEPRRRTRLLTTAVGIGITDGVDGVAAVWFTLPDAANGAART</sequence>
<protein>
    <submittedName>
        <fullName evidence="1">Uncharacterized protein</fullName>
    </submittedName>
</protein>
<accession>A0ABX1S3V9</accession>
<name>A0ABX1S3V9_9PSEU</name>
<proteinExistence type="predicted"/>
<dbReference type="RefSeq" id="WP_169379139.1">
    <property type="nucleotide sequence ID" value="NZ_JAAXLA010000001.1"/>
</dbReference>